<comment type="similarity">
    <text evidence="1">Belongs to the helicase family. UvrD subfamily.</text>
</comment>
<evidence type="ECO:0000259" key="12">
    <source>
        <dbReference type="PROSITE" id="PS51198"/>
    </source>
</evidence>
<evidence type="ECO:0000256" key="11">
    <source>
        <dbReference type="PROSITE-ProRule" id="PRU00560"/>
    </source>
</evidence>
<dbReference type="EMBL" id="JACAOD020000009">
    <property type="protein sequence ID" value="MBP5836052.1"/>
    <property type="molecule type" value="Genomic_DNA"/>
</dbReference>
<evidence type="ECO:0000313" key="14">
    <source>
        <dbReference type="Proteomes" id="UP001195571"/>
    </source>
</evidence>
<keyword evidence="14" id="KW-1185">Reference proteome</keyword>
<reference evidence="13" key="1">
    <citation type="submission" date="2021-04" db="EMBL/GenBank/DDBJ databases">
        <title>Genomic features of Candidatus Phytoplasma meliae isolate ChTYXIII (1SrXIII-G).</title>
        <authorList>
            <person name="Fernandez F.D."/>
            <person name="Conci L.R."/>
        </authorList>
    </citation>
    <scope>NUCLEOTIDE SEQUENCE [LARGE SCALE GENOMIC DNA]</scope>
    <source>
        <strain evidence="13">ChTYXIII-Mo</strain>
    </source>
</reference>
<evidence type="ECO:0000256" key="6">
    <source>
        <dbReference type="ARBA" id="ARBA00023125"/>
    </source>
</evidence>
<evidence type="ECO:0000256" key="8">
    <source>
        <dbReference type="ARBA" id="ARBA00034617"/>
    </source>
</evidence>
<dbReference type="Pfam" id="PF13361">
    <property type="entry name" value="UvrD_C"/>
    <property type="match status" value="2"/>
</dbReference>
<evidence type="ECO:0000256" key="10">
    <source>
        <dbReference type="ARBA" id="ARBA00048988"/>
    </source>
</evidence>
<dbReference type="InterPro" id="IPR014017">
    <property type="entry name" value="DNA_helicase_UvrD-like_C"/>
</dbReference>
<evidence type="ECO:0000256" key="2">
    <source>
        <dbReference type="ARBA" id="ARBA00022741"/>
    </source>
</evidence>
<keyword evidence="4 11" id="KW-0347">Helicase</keyword>
<keyword evidence="3 11" id="KW-0378">Hydrolase</keyword>
<dbReference type="RefSeq" id="WP_203552316.1">
    <property type="nucleotide sequence ID" value="NZ_JACAOD020000009.1"/>
</dbReference>
<evidence type="ECO:0000256" key="1">
    <source>
        <dbReference type="ARBA" id="ARBA00009922"/>
    </source>
</evidence>
<feature type="binding site" evidence="11">
    <location>
        <begin position="23"/>
        <end position="30"/>
    </location>
    <ligand>
        <name>ATP</name>
        <dbReference type="ChEBI" id="CHEBI:30616"/>
    </ligand>
</feature>
<keyword evidence="5 11" id="KW-0067">ATP-binding</keyword>
<evidence type="ECO:0000256" key="5">
    <source>
        <dbReference type="ARBA" id="ARBA00022840"/>
    </source>
</evidence>
<dbReference type="Gene3D" id="3.40.50.300">
    <property type="entry name" value="P-loop containing nucleotide triphosphate hydrolases"/>
    <property type="match status" value="2"/>
</dbReference>
<dbReference type="GO" id="GO:0004386">
    <property type="term" value="F:helicase activity"/>
    <property type="evidence" value="ECO:0007669"/>
    <property type="project" value="UniProtKB-KW"/>
</dbReference>
<gene>
    <name evidence="13" type="ORF">CHTY_002315</name>
</gene>
<keyword evidence="6" id="KW-0238">DNA-binding</keyword>
<feature type="domain" description="UvrD-like helicase ATP-binding" evidence="12">
    <location>
        <begin position="2"/>
        <end position="269"/>
    </location>
</feature>
<evidence type="ECO:0000256" key="4">
    <source>
        <dbReference type="ARBA" id="ARBA00022806"/>
    </source>
</evidence>
<evidence type="ECO:0000256" key="9">
    <source>
        <dbReference type="ARBA" id="ARBA00034808"/>
    </source>
</evidence>
<evidence type="ECO:0000313" key="13">
    <source>
        <dbReference type="EMBL" id="MBP5836052.1"/>
    </source>
</evidence>
<dbReference type="Proteomes" id="UP001195571">
    <property type="component" value="Unassembled WGS sequence"/>
</dbReference>
<keyword evidence="2 11" id="KW-0547">Nucleotide-binding</keyword>
<dbReference type="CDD" id="cd17932">
    <property type="entry name" value="DEXQc_UvrD"/>
    <property type="match status" value="1"/>
</dbReference>
<dbReference type="InterPro" id="IPR014016">
    <property type="entry name" value="UvrD-like_ATP-bd"/>
</dbReference>
<comment type="catalytic activity">
    <reaction evidence="10">
        <text>ATP + H2O = ADP + phosphate + H(+)</text>
        <dbReference type="Rhea" id="RHEA:13065"/>
        <dbReference type="ChEBI" id="CHEBI:15377"/>
        <dbReference type="ChEBI" id="CHEBI:15378"/>
        <dbReference type="ChEBI" id="CHEBI:30616"/>
        <dbReference type="ChEBI" id="CHEBI:43474"/>
        <dbReference type="ChEBI" id="CHEBI:456216"/>
        <dbReference type="EC" id="5.6.2.4"/>
    </reaction>
</comment>
<dbReference type="InterPro" id="IPR000212">
    <property type="entry name" value="DNA_helicase_UvrD/REP"/>
</dbReference>
<proteinExistence type="inferred from homology"/>
<dbReference type="CDD" id="cd18807">
    <property type="entry name" value="SF1_C_UvrD"/>
    <property type="match status" value="1"/>
</dbReference>
<evidence type="ECO:0000256" key="3">
    <source>
        <dbReference type="ARBA" id="ARBA00022801"/>
    </source>
</evidence>
<dbReference type="Pfam" id="PF00580">
    <property type="entry name" value="UvrD-helicase"/>
    <property type="match status" value="1"/>
</dbReference>
<dbReference type="SUPFAM" id="SSF52540">
    <property type="entry name" value="P-loop containing nucleoside triphosphate hydrolases"/>
    <property type="match status" value="1"/>
</dbReference>
<comment type="caution">
    <text evidence="13">The sequence shown here is derived from an EMBL/GenBank/DDBJ whole genome shotgun (WGS) entry which is preliminary data.</text>
</comment>
<sequence length="489" mass="58238">MKKLNKEQLQIIRYNKGSLNIVAGAGTGKTTVLIERVKYLISKLKILPKNILILSFNKNTVNDIYKRFSTDIKIMTFHGLSTSILKKNIDLLNDKYNCNFKIMDELETEYAIKNVLKADIKLYQYVSSFANIKYTISKIKKNLINQDILKNNKLFSYFYHKYITYLKDNNLMDFDDLNKYAYQLLLDNQNILSDLQNKYEYILIDEIQDIDFYQYQLIKLLSRNAILFIVGDLNQNIYGFRGAKNIYIELLEKDFNMLTFYLKTNYRSCNEIIKISNSLIDEKYRLVSFLNNNGKVIYRHFSNSYLENLFIIETIKNLISNGKYKYSDIVILYRKNYLATNLKDAFFVHNIPYFMKENKKDIFIDTKNVFKFESNLKHIEVKNFIRNSLEKRIDKAINKPNNNKVLLSTIHQIKGQEFKIVFLIGFEQETFMDDFMHNIDVKEERRLAYVAITRAKEHLYMTSVKERFVYGMKRDLKPISFLQEMRIKE</sequence>
<dbReference type="InterPro" id="IPR013986">
    <property type="entry name" value="DExx_box_DNA_helicase_dom_sf"/>
</dbReference>
<dbReference type="PANTHER" id="PTHR11070">
    <property type="entry name" value="UVRD / RECB / PCRA DNA HELICASE FAMILY MEMBER"/>
    <property type="match status" value="1"/>
</dbReference>
<dbReference type="EC" id="5.6.2.4" evidence="9"/>
<name>A0ABS5CYK3_9MOLU</name>
<accession>A0ABS5CYK3</accession>
<organism evidence="13 14">
    <name type="scientific">Candidatus Phytoplasma meliae</name>
    <dbReference type="NCBI Taxonomy" id="1848402"/>
    <lineage>
        <taxon>Bacteria</taxon>
        <taxon>Bacillati</taxon>
        <taxon>Mycoplasmatota</taxon>
        <taxon>Mollicutes</taxon>
        <taxon>Acholeplasmatales</taxon>
        <taxon>Acholeplasmataceae</taxon>
        <taxon>Candidatus Phytoplasma</taxon>
        <taxon>16SrXIII (Mexican periwinkle virescence group)</taxon>
    </lineage>
</organism>
<dbReference type="PANTHER" id="PTHR11070:SF2">
    <property type="entry name" value="ATP-DEPENDENT DNA HELICASE SRS2"/>
    <property type="match status" value="1"/>
</dbReference>
<evidence type="ECO:0000256" key="7">
    <source>
        <dbReference type="ARBA" id="ARBA00023235"/>
    </source>
</evidence>
<dbReference type="PROSITE" id="PS51198">
    <property type="entry name" value="UVRD_HELICASE_ATP_BIND"/>
    <property type="match status" value="1"/>
</dbReference>
<keyword evidence="7" id="KW-0413">Isomerase</keyword>
<dbReference type="Gene3D" id="1.10.10.160">
    <property type="match status" value="1"/>
</dbReference>
<comment type="catalytic activity">
    <reaction evidence="8">
        <text>Couples ATP hydrolysis with the unwinding of duplex DNA by translocating in the 3'-5' direction.</text>
        <dbReference type="EC" id="5.6.2.4"/>
    </reaction>
</comment>
<protein>
    <recommendedName>
        <fullName evidence="9">DNA 3'-5' helicase</fullName>
        <ecNumber evidence="9">5.6.2.4</ecNumber>
    </recommendedName>
</protein>
<dbReference type="InterPro" id="IPR027417">
    <property type="entry name" value="P-loop_NTPase"/>
</dbReference>